<gene>
    <name evidence="1" type="ORF">MPLDJ20_240061</name>
</gene>
<dbReference type="Pfam" id="PF21813">
    <property type="entry name" value="DUF6882"/>
    <property type="match status" value="1"/>
</dbReference>
<evidence type="ECO:0000313" key="1">
    <source>
        <dbReference type="EMBL" id="CDX38950.1"/>
    </source>
</evidence>
<sequence length="158" mass="17424">MQPDWYPAWRDEAFEQLTAKNARLAKDFRLGSWSRYDYDLTAGKLVFSDQSGVKVVSEIQIAGSTSAKAGNWLWAWANSNLPGNLLGDAKLVRAFGEEKGIDNLARAYVDDTGGDLEALGWELTAAMVRVCNVLGAYRSPRGEGGALYLVFKSVRWAN</sequence>
<accession>A0A090GMH5</accession>
<organism evidence="1 2">
    <name type="scientific">Mesorhizobium plurifarium</name>
    <dbReference type="NCBI Taxonomy" id="69974"/>
    <lineage>
        <taxon>Bacteria</taxon>
        <taxon>Pseudomonadati</taxon>
        <taxon>Pseudomonadota</taxon>
        <taxon>Alphaproteobacteria</taxon>
        <taxon>Hyphomicrobiales</taxon>
        <taxon>Phyllobacteriaceae</taxon>
        <taxon>Mesorhizobium</taxon>
    </lineage>
</organism>
<dbReference type="GeneID" id="31891449"/>
<dbReference type="InterPro" id="IPR049249">
    <property type="entry name" value="DUF6882"/>
</dbReference>
<dbReference type="EMBL" id="CCNB01000017">
    <property type="protein sequence ID" value="CDX38950.1"/>
    <property type="molecule type" value="Genomic_DNA"/>
</dbReference>
<reference evidence="1 2" key="1">
    <citation type="submission" date="2014-08" db="EMBL/GenBank/DDBJ databases">
        <authorList>
            <person name="Moulin Lionel"/>
        </authorList>
    </citation>
    <scope>NUCLEOTIDE SEQUENCE [LARGE SCALE GENOMIC DNA]</scope>
</reference>
<dbReference type="Proteomes" id="UP000046373">
    <property type="component" value="Unassembled WGS sequence"/>
</dbReference>
<name>A0A090GMH5_MESPL</name>
<protein>
    <submittedName>
        <fullName evidence="1">Uncharacterized protein</fullName>
    </submittedName>
</protein>
<proteinExistence type="predicted"/>
<dbReference type="AlphaFoldDB" id="A0A090GMH5"/>
<evidence type="ECO:0000313" key="2">
    <source>
        <dbReference type="Proteomes" id="UP000046373"/>
    </source>
</evidence>